<dbReference type="InterPro" id="IPR003594">
    <property type="entry name" value="HATPase_dom"/>
</dbReference>
<dbReference type="EMBL" id="JAPDHZ010000003">
    <property type="protein sequence ID" value="MDG0792183.1"/>
    <property type="molecule type" value="Genomic_DNA"/>
</dbReference>
<dbReference type="InterPro" id="IPR003660">
    <property type="entry name" value="HAMP_dom"/>
</dbReference>
<sequence length="617" mass="70068">MTSQPTATHAMTRLFKPLRQNLKYRLFLIFVLVISVPVLFFGFLSYKMSASAVQQDFIKYKSTIIEQISKNIDENINSLNRQSMAVYNNLEDVLPVLTTPSTEVDTRYLESYKRMDRYFQSVLQSNDRLDGITLVSMRGEVIYHADKQSGSATLMTVEQSPWFKEALDLRGFALLREPHVNEFIDVRANDRKPVLSIARAVIDLGTSKYAPSGVLLVDQNVNEIQRILENTATEQGEISIVLGESGEVVYANRSLSKEVVGQINELSGGKTANAFDYRLNGERMLTTFFESSAYKWKVISLIPYTQLQKKSLFLKKINLSLFIVLIVLAFVISIAFSHFITTPLKKLMVSFRSFQRGDFHTRIRVKGQNELSQIGNSFNVMVENTKKLIEQKYEMTLLRNQSELKALQNQINPHFLYNTLTSIKTVIDRKDHAHASIMVQHLSDLFRYNLSKRSALVPFSEELEQIRKYLSIQEFRFQDRFEVFYDIDEQVMSCRILRLTLQPIVENALYHGLEPKREKGEIRITAKAYDDCFYIYIHDTGMGIAPERIEEINAALEAGGGTESMDDGTDGAIGIANVNARIKYYFGDAFGLKITSAPLAGTTVKITLPNAKGANAS</sequence>
<dbReference type="SUPFAM" id="SSF55874">
    <property type="entry name" value="ATPase domain of HSP90 chaperone/DNA topoisomerase II/histidine kinase"/>
    <property type="match status" value="1"/>
</dbReference>
<dbReference type="GO" id="GO:0000155">
    <property type="term" value="F:phosphorelay sensor kinase activity"/>
    <property type="evidence" value="ECO:0007669"/>
    <property type="project" value="InterPro"/>
</dbReference>
<feature type="transmembrane region" description="Helical" evidence="9">
    <location>
        <begin position="24"/>
        <end position="44"/>
    </location>
</feature>
<dbReference type="SMART" id="SM00387">
    <property type="entry name" value="HATPase_c"/>
    <property type="match status" value="1"/>
</dbReference>
<evidence type="ECO:0000256" key="7">
    <source>
        <dbReference type="ARBA" id="ARBA00022989"/>
    </source>
</evidence>
<dbReference type="GO" id="GO:0005886">
    <property type="term" value="C:plasma membrane"/>
    <property type="evidence" value="ECO:0007669"/>
    <property type="project" value="UniProtKB-SubCell"/>
</dbReference>
<evidence type="ECO:0000313" key="11">
    <source>
        <dbReference type="EMBL" id="MDG0792183.1"/>
    </source>
</evidence>
<proteinExistence type="predicted"/>
<evidence type="ECO:0000256" key="1">
    <source>
        <dbReference type="ARBA" id="ARBA00004651"/>
    </source>
</evidence>
<keyword evidence="7 9" id="KW-1133">Transmembrane helix</keyword>
<dbReference type="InterPro" id="IPR010559">
    <property type="entry name" value="Sig_transdc_His_kin_internal"/>
</dbReference>
<evidence type="ECO:0000313" key="12">
    <source>
        <dbReference type="Proteomes" id="UP001153387"/>
    </source>
</evidence>
<dbReference type="Pfam" id="PF06580">
    <property type="entry name" value="His_kinase"/>
    <property type="match status" value="1"/>
</dbReference>
<comment type="caution">
    <text evidence="11">The sequence shown here is derived from an EMBL/GenBank/DDBJ whole genome shotgun (WGS) entry which is preliminary data.</text>
</comment>
<keyword evidence="3" id="KW-0597">Phosphoprotein</keyword>
<dbReference type="Gene3D" id="6.10.340.10">
    <property type="match status" value="1"/>
</dbReference>
<dbReference type="InterPro" id="IPR033479">
    <property type="entry name" value="dCache_1"/>
</dbReference>
<accession>A0A9X4QMW9</accession>
<feature type="transmembrane region" description="Helical" evidence="9">
    <location>
        <begin position="319"/>
        <end position="340"/>
    </location>
</feature>
<evidence type="ECO:0000256" key="5">
    <source>
        <dbReference type="ARBA" id="ARBA00022692"/>
    </source>
</evidence>
<dbReference type="PROSITE" id="PS50885">
    <property type="entry name" value="HAMP"/>
    <property type="match status" value="1"/>
</dbReference>
<keyword evidence="4" id="KW-0808">Transferase</keyword>
<keyword evidence="5 9" id="KW-0812">Transmembrane</keyword>
<dbReference type="AlphaFoldDB" id="A0A9X4QMW9"/>
<dbReference type="CDD" id="cd06225">
    <property type="entry name" value="HAMP"/>
    <property type="match status" value="1"/>
</dbReference>
<evidence type="ECO:0000259" key="10">
    <source>
        <dbReference type="PROSITE" id="PS50885"/>
    </source>
</evidence>
<keyword evidence="2" id="KW-1003">Cell membrane</keyword>
<reference evidence="11 12" key="1">
    <citation type="submission" date="2022-10" db="EMBL/GenBank/DDBJ databases">
        <title>Comparative genomic analysis of Cohnella hashimotonis sp. nov., isolated from the International Space Station.</title>
        <authorList>
            <person name="Simpson A."/>
            <person name="Venkateswaran K."/>
        </authorList>
    </citation>
    <scope>NUCLEOTIDE SEQUENCE [LARGE SCALE GENOMIC DNA]</scope>
    <source>
        <strain evidence="11 12">DSM 18997</strain>
    </source>
</reference>
<keyword evidence="12" id="KW-1185">Reference proteome</keyword>
<organism evidence="11 12">
    <name type="scientific">Cohnella ginsengisoli</name>
    <dbReference type="NCBI Taxonomy" id="425004"/>
    <lineage>
        <taxon>Bacteria</taxon>
        <taxon>Bacillati</taxon>
        <taxon>Bacillota</taxon>
        <taxon>Bacilli</taxon>
        <taxon>Bacillales</taxon>
        <taxon>Paenibacillaceae</taxon>
        <taxon>Cohnella</taxon>
    </lineage>
</organism>
<dbReference type="PANTHER" id="PTHR34220">
    <property type="entry name" value="SENSOR HISTIDINE KINASE YPDA"/>
    <property type="match status" value="1"/>
</dbReference>
<dbReference type="Gene3D" id="3.30.565.10">
    <property type="entry name" value="Histidine kinase-like ATPase, C-terminal domain"/>
    <property type="match status" value="1"/>
</dbReference>
<dbReference type="Proteomes" id="UP001153387">
    <property type="component" value="Unassembled WGS sequence"/>
</dbReference>
<dbReference type="Pfam" id="PF02518">
    <property type="entry name" value="HATPase_c"/>
    <property type="match status" value="1"/>
</dbReference>
<dbReference type="PANTHER" id="PTHR34220:SF7">
    <property type="entry name" value="SENSOR HISTIDINE KINASE YPDA"/>
    <property type="match status" value="1"/>
</dbReference>
<evidence type="ECO:0000256" key="4">
    <source>
        <dbReference type="ARBA" id="ARBA00022679"/>
    </source>
</evidence>
<dbReference type="SMART" id="SM00304">
    <property type="entry name" value="HAMP"/>
    <property type="match status" value="1"/>
</dbReference>
<name>A0A9X4QMW9_9BACL</name>
<gene>
    <name evidence="11" type="ORF">OMP38_15900</name>
</gene>
<comment type="subcellular location">
    <subcellularLocation>
        <location evidence="1">Cell membrane</location>
        <topology evidence="1">Multi-pass membrane protein</topology>
    </subcellularLocation>
</comment>
<dbReference type="SUPFAM" id="SSF158472">
    <property type="entry name" value="HAMP domain-like"/>
    <property type="match status" value="1"/>
</dbReference>
<evidence type="ECO:0000256" key="3">
    <source>
        <dbReference type="ARBA" id="ARBA00022553"/>
    </source>
</evidence>
<dbReference type="InterPro" id="IPR050640">
    <property type="entry name" value="Bact_2-comp_sensor_kinase"/>
</dbReference>
<dbReference type="Pfam" id="PF02743">
    <property type="entry name" value="dCache_1"/>
    <property type="match status" value="1"/>
</dbReference>
<protein>
    <submittedName>
        <fullName evidence="11">Sensor histidine kinase</fullName>
    </submittedName>
</protein>
<dbReference type="Pfam" id="PF00672">
    <property type="entry name" value="HAMP"/>
    <property type="match status" value="1"/>
</dbReference>
<keyword evidence="8 9" id="KW-0472">Membrane</keyword>
<evidence type="ECO:0000256" key="6">
    <source>
        <dbReference type="ARBA" id="ARBA00022777"/>
    </source>
</evidence>
<evidence type="ECO:0000256" key="9">
    <source>
        <dbReference type="SAM" id="Phobius"/>
    </source>
</evidence>
<evidence type="ECO:0000256" key="2">
    <source>
        <dbReference type="ARBA" id="ARBA00022475"/>
    </source>
</evidence>
<dbReference type="InterPro" id="IPR036890">
    <property type="entry name" value="HATPase_C_sf"/>
</dbReference>
<dbReference type="RefSeq" id="WP_277566002.1">
    <property type="nucleotide sequence ID" value="NZ_JAPDHZ010000003.1"/>
</dbReference>
<feature type="domain" description="HAMP" evidence="10">
    <location>
        <begin position="338"/>
        <end position="390"/>
    </location>
</feature>
<dbReference type="Gene3D" id="3.30.450.20">
    <property type="entry name" value="PAS domain"/>
    <property type="match status" value="1"/>
</dbReference>
<evidence type="ECO:0000256" key="8">
    <source>
        <dbReference type="ARBA" id="ARBA00023136"/>
    </source>
</evidence>
<keyword evidence="6 11" id="KW-0418">Kinase</keyword>